<proteinExistence type="predicted"/>
<dbReference type="AlphaFoldDB" id="A0A814HWL4"/>
<dbReference type="GO" id="GO:0007165">
    <property type="term" value="P:signal transduction"/>
    <property type="evidence" value="ECO:0007669"/>
    <property type="project" value="InterPro"/>
</dbReference>
<evidence type="ECO:0000259" key="1">
    <source>
        <dbReference type="Pfam" id="PF13676"/>
    </source>
</evidence>
<dbReference type="OrthoDB" id="9989551at2759"/>
<sequence length="473" mass="56287">MTSSPNLSSKYVVFSYNKKHEELVLKIYYYLKNENLPVWINIQDGINKDIYQSMDNIVEHIRVLVCFMTPMYQTSKECQEQVEFAKSKRIPIISCRLLPNWKPSGWFNKITNDQLTIDLHAVNQRNFKEKMNKLKEKIIYLLLDDKTNSQISSNLLADESFIDQSILLDDSYMFCLVEYLNSNCIKKKPYKHRILPKHCRLSLSNLMICNNEYILISANHHLHLFDGNLKYIRSNKERKINENDLKDLSWSSYSNCFIILMKKEIYLMDPLSSKISIIEYFKLKDHREEYLSCTCSEDHIYLIKCQFNSNIYYLEEYYLSTFRFLRKFQITYLIETSLVVQNGSSNQFQDIEKINSIRYNEKKLAIIIKINSHSFIYIFQLHDQPVFLMKIPIEDNCRMTILNPINQFIIFKDYLSNLFIKISIDFENDFQLNQYYNCSKGLIDFNGKLRNVALFGRSNLVFLIDNALLIYQL</sequence>
<evidence type="ECO:0000313" key="2">
    <source>
        <dbReference type="EMBL" id="CAF1016349.1"/>
    </source>
</evidence>
<dbReference type="PANTHER" id="PTHR46270:SF2">
    <property type="entry name" value="TIR DOMAIN-CONTAINING PROTEIN"/>
    <property type="match status" value="1"/>
</dbReference>
<dbReference type="Pfam" id="PF13676">
    <property type="entry name" value="TIR_2"/>
    <property type="match status" value="1"/>
</dbReference>
<dbReference type="InterPro" id="IPR036322">
    <property type="entry name" value="WD40_repeat_dom_sf"/>
</dbReference>
<evidence type="ECO:0000313" key="4">
    <source>
        <dbReference type="Proteomes" id="UP000663882"/>
    </source>
</evidence>
<comment type="caution">
    <text evidence="2">The sequence shown here is derived from an EMBL/GenBank/DDBJ whole genome shotgun (WGS) entry which is preliminary data.</text>
</comment>
<dbReference type="InterPro" id="IPR000157">
    <property type="entry name" value="TIR_dom"/>
</dbReference>
<organism evidence="2 4">
    <name type="scientific">Rotaria sordida</name>
    <dbReference type="NCBI Taxonomy" id="392033"/>
    <lineage>
        <taxon>Eukaryota</taxon>
        <taxon>Metazoa</taxon>
        <taxon>Spiralia</taxon>
        <taxon>Gnathifera</taxon>
        <taxon>Rotifera</taxon>
        <taxon>Eurotatoria</taxon>
        <taxon>Bdelloidea</taxon>
        <taxon>Philodinida</taxon>
        <taxon>Philodinidae</taxon>
        <taxon>Rotaria</taxon>
    </lineage>
</organism>
<dbReference type="Proteomes" id="UP000663823">
    <property type="component" value="Unassembled WGS sequence"/>
</dbReference>
<dbReference type="SUPFAM" id="SSF52200">
    <property type="entry name" value="Toll/Interleukin receptor TIR domain"/>
    <property type="match status" value="1"/>
</dbReference>
<feature type="domain" description="TIR" evidence="1">
    <location>
        <begin position="12"/>
        <end position="122"/>
    </location>
</feature>
<evidence type="ECO:0000313" key="3">
    <source>
        <dbReference type="EMBL" id="CAF3836764.1"/>
    </source>
</evidence>
<dbReference type="Proteomes" id="UP000663882">
    <property type="component" value="Unassembled WGS sequence"/>
</dbReference>
<dbReference type="EMBL" id="CAJNOO010000710">
    <property type="protein sequence ID" value="CAF1016349.1"/>
    <property type="molecule type" value="Genomic_DNA"/>
</dbReference>
<reference evidence="2" key="1">
    <citation type="submission" date="2021-02" db="EMBL/GenBank/DDBJ databases">
        <authorList>
            <person name="Nowell W R."/>
        </authorList>
    </citation>
    <scope>NUCLEOTIDE SEQUENCE</scope>
</reference>
<dbReference type="SUPFAM" id="SSF50978">
    <property type="entry name" value="WD40 repeat-like"/>
    <property type="match status" value="1"/>
</dbReference>
<accession>A0A814HWL4</accession>
<dbReference type="EMBL" id="CAJOAX010003110">
    <property type="protein sequence ID" value="CAF3836764.1"/>
    <property type="molecule type" value="Genomic_DNA"/>
</dbReference>
<name>A0A814HWL4_9BILA</name>
<dbReference type="Gene3D" id="3.40.50.10140">
    <property type="entry name" value="Toll/interleukin-1 receptor homology (TIR) domain"/>
    <property type="match status" value="1"/>
</dbReference>
<dbReference type="PANTHER" id="PTHR46270">
    <property type="entry name" value="ARMADILLO-TYPE FOLD-RELATED"/>
    <property type="match status" value="1"/>
</dbReference>
<protein>
    <recommendedName>
        <fullName evidence="1">TIR domain-containing protein</fullName>
    </recommendedName>
</protein>
<dbReference type="InterPro" id="IPR035897">
    <property type="entry name" value="Toll_tir_struct_dom_sf"/>
</dbReference>
<gene>
    <name evidence="3" type="ORF">OTI717_LOCUS20328</name>
    <name evidence="2" type="ORF">RFH988_LOCUS14959</name>
</gene>